<evidence type="ECO:0008006" key="3">
    <source>
        <dbReference type="Google" id="ProtNLM"/>
    </source>
</evidence>
<evidence type="ECO:0000313" key="1">
    <source>
        <dbReference type="EMBL" id="CAL72005.1"/>
    </source>
</evidence>
<name>A0A0H3M7G2_MYCBP</name>
<dbReference type="Pfam" id="PF13450">
    <property type="entry name" value="NAD_binding_8"/>
    <property type="match status" value="1"/>
</dbReference>
<dbReference type="Gene3D" id="3.50.50.60">
    <property type="entry name" value="FAD/NAD(P)-binding domain"/>
    <property type="match status" value="1"/>
</dbReference>
<dbReference type="Proteomes" id="UP000001472">
    <property type="component" value="Chromosome"/>
</dbReference>
<accession>A0A0H3M7G2</accession>
<dbReference type="InterPro" id="IPR036188">
    <property type="entry name" value="FAD/NAD-bd_sf"/>
</dbReference>
<reference evidence="1 2" key="1">
    <citation type="journal article" date="2007" name="Proc. Natl. Acad. Sci. U.S.A.">
        <title>Genome plasticity of BCG and impact on vaccine efficacy.</title>
        <authorList>
            <person name="Brosch R."/>
            <person name="Gordon S.V."/>
            <person name="Garnier T."/>
            <person name="Eiglmeier K."/>
            <person name="Frigui W."/>
            <person name="Valenti P."/>
            <person name="Dos Santos S."/>
            <person name="Duthoy S."/>
            <person name="Lacroix C."/>
            <person name="Garcia-Pelayo C."/>
            <person name="Inwald J.K."/>
            <person name="Golby P."/>
            <person name="Garcia J.N."/>
            <person name="Hewinson R.G."/>
            <person name="Behr M.A."/>
            <person name="Quail M.A."/>
            <person name="Churcher C."/>
            <person name="Barrell B.G."/>
            <person name="Parkhill J."/>
            <person name="Cole S.T."/>
        </authorList>
    </citation>
    <scope>NUCLEOTIDE SEQUENCE [LARGE SCALE GENOMIC DNA]</scope>
    <source>
        <strain evidence="2">BCG / Pasteur 1173P2</strain>
    </source>
</reference>
<dbReference type="HOGENOM" id="CLU_030357_0_0_11"/>
<gene>
    <name evidence="1" type="ordered locus">BCG_2017</name>
</gene>
<evidence type="ECO:0000313" key="2">
    <source>
        <dbReference type="Proteomes" id="UP000001472"/>
    </source>
</evidence>
<organism evidence="1 2">
    <name type="scientific">Mycobacterium bovis (strain BCG / Pasteur 1173P2)</name>
    <dbReference type="NCBI Taxonomy" id="410289"/>
    <lineage>
        <taxon>Bacteria</taxon>
        <taxon>Bacillati</taxon>
        <taxon>Actinomycetota</taxon>
        <taxon>Actinomycetes</taxon>
        <taxon>Mycobacteriales</taxon>
        <taxon>Mycobacteriaceae</taxon>
        <taxon>Mycobacterium</taxon>
        <taxon>Mycobacterium tuberculosis complex</taxon>
    </lineage>
</organism>
<dbReference type="RefSeq" id="WP_003410042.1">
    <property type="nucleotide sequence ID" value="NC_008769.1"/>
</dbReference>
<dbReference type="KEGG" id="mbb:BCG_2017"/>
<dbReference type="AlphaFoldDB" id="A0A0H3M7G2"/>
<dbReference type="EMBL" id="AM408590">
    <property type="protein sequence ID" value="CAL72005.1"/>
    <property type="molecule type" value="Genomic_DNA"/>
</dbReference>
<protein>
    <recommendedName>
        <fullName evidence="3">NAD(P)/FAD-dependent oxidoreductase</fullName>
    </recommendedName>
</protein>
<dbReference type="SUPFAM" id="SSF51971">
    <property type="entry name" value="Nucleotide-binding domain"/>
    <property type="match status" value="1"/>
</dbReference>
<proteinExistence type="predicted"/>
<dbReference type="SMR" id="A0A0H3M7G2"/>
<sequence length="537" mass="59895">MRPGFVGLGFGQWPVYVVRWPKLHLTPRQRKRVLHRRRLLTDRPISLSQIPIRTGGPMNDPWPRPTQGPAKTIETDYLVIGAGAMGMAFTDTLITESGARVVMIDRACQPGGHWTTAYPFVRLHQPSAYYGVNSRALGNNTIDLVGWNQGLNELAPVGEICAYFDAVLQQQLLPTGRVDYFPMSEYLGDGRFRTLAGTEYVVTVNRRIVDATYLRAVVPSMRPAPYSVAPGVDCVAPNELPKLGTRDRYVVVGAGKTGMDVCLWLLRNDVCPDKLTWIMPRDSWLIDRATLQPGPTFVRQFRESYGATLEAIGAATSTDDLFDRLETAGTLLRIDPSVRPSMYRCATVSHLELEQLRRIRDIVRMGHVQRIEPTTIVLDGGSVPATPTALYIDCTADGAPQRPAKPVFDADHLTLQAVRGCQQVFSAAFIAHVEFAYEDDAVKNELCTPIPHPDCDLDWMRLMHSDLGNFQRWLNDPDLTDWLSSARLNLLADLLPPLSHKPRVRERVVSMFQKRLGTAGDQLAKLLDAATATTEQR</sequence>